<evidence type="ECO:0000313" key="2">
    <source>
        <dbReference type="EMBL" id="BDR52171.1"/>
    </source>
</evidence>
<protein>
    <recommendedName>
        <fullName evidence="1">ATPase AAA-type core domain-containing protein</fullName>
    </recommendedName>
</protein>
<dbReference type="SUPFAM" id="SSF52540">
    <property type="entry name" value="P-loop containing nucleoside triphosphate hydrolases"/>
    <property type="match status" value="1"/>
</dbReference>
<dbReference type="InterPro" id="IPR027417">
    <property type="entry name" value="P-loop_NTPase"/>
</dbReference>
<keyword evidence="3" id="KW-1185">Reference proteome</keyword>
<dbReference type="EMBL" id="AP026798">
    <property type="protein sequence ID" value="BDR52171.1"/>
    <property type="molecule type" value="Genomic_DNA"/>
</dbReference>
<proteinExistence type="predicted"/>
<reference evidence="2 3" key="1">
    <citation type="journal article" date="2023" name="Microbiol. Spectr.">
        <title>Symbiosis of Carpenter Bees with Uncharacterized Lactic Acid Bacteria Showing NAD Auxotrophy.</title>
        <authorList>
            <person name="Kawasaki S."/>
            <person name="Ozawa K."/>
            <person name="Mori T."/>
            <person name="Yamamoto A."/>
            <person name="Ito M."/>
            <person name="Ohkuma M."/>
            <person name="Sakamoto M."/>
            <person name="Matsutani M."/>
        </authorList>
    </citation>
    <scope>NUCLEOTIDE SEQUENCE [LARGE SCALE GENOMIC DNA]</scope>
    <source>
        <strain evidence="2 3">Kim37-2</strain>
    </source>
</reference>
<sequence>MKLLRQEVSNTEPFENNTLNLDFFAEDQVRDYGPGSSVFRIGDDSSSIYSQNVVCIAGINASGKTRALMSTSFVVDVLTGDTLHWMPATDPAISHIQAIFTANNKYYLLDANLAAQNTTNGGEQYAFSHETVWQYKKKIPSKSQLKDFSVFKANAHIIKVRIPLSQKQHAAEYSGLPDSCFLSDESAEYLSPFTSIVRPLTMSHRAGLLAQLQIHHIDQSNIFFSATEDCQLQSTIAGPILQAFDDSIEYCTVDQQNIVHLKFADAQKEKKVSLEEAASILSSGTQRGAQMISKAIYVLKTGGYFFVDEIENSINKELVHMILSLFVSRSTNPRGATLVFSTHYPELLDFIKRKDNIYFFRRIKDANHRVQTTKYSDIVKRGELKRSEVFLSNYALGTSPKASEIKAMRRYIAQQVAAEGTHGR</sequence>
<evidence type="ECO:0000313" key="3">
    <source>
        <dbReference type="Proteomes" id="UP001321766"/>
    </source>
</evidence>
<accession>A0ABM8B629</accession>
<dbReference type="Proteomes" id="UP001321766">
    <property type="component" value="Chromosome"/>
</dbReference>
<dbReference type="Pfam" id="PF13304">
    <property type="entry name" value="AAA_21"/>
    <property type="match status" value="1"/>
</dbReference>
<dbReference type="Gene3D" id="3.40.50.300">
    <property type="entry name" value="P-loop containing nucleotide triphosphate hydrolases"/>
    <property type="match status" value="1"/>
</dbReference>
<dbReference type="PANTHER" id="PTHR40396">
    <property type="entry name" value="ATPASE-LIKE PROTEIN"/>
    <property type="match status" value="1"/>
</dbReference>
<dbReference type="InterPro" id="IPR003959">
    <property type="entry name" value="ATPase_AAA_core"/>
</dbReference>
<organism evidence="2 3">
    <name type="scientific">Bombiscardovia nodaiensis</name>
    <dbReference type="NCBI Taxonomy" id="2932181"/>
    <lineage>
        <taxon>Bacteria</taxon>
        <taxon>Bacillati</taxon>
        <taxon>Actinomycetota</taxon>
        <taxon>Actinomycetes</taxon>
        <taxon>Bifidobacteriales</taxon>
        <taxon>Bifidobacteriaceae</taxon>
        <taxon>Bombiscardovia</taxon>
    </lineage>
</organism>
<name>A0ABM8B629_9BIFI</name>
<dbReference type="PANTHER" id="PTHR40396:SF1">
    <property type="entry name" value="ATPASE AAA-TYPE CORE DOMAIN-CONTAINING PROTEIN"/>
    <property type="match status" value="1"/>
</dbReference>
<feature type="domain" description="ATPase AAA-type core" evidence="1">
    <location>
        <begin position="54"/>
        <end position="349"/>
    </location>
</feature>
<evidence type="ECO:0000259" key="1">
    <source>
        <dbReference type="Pfam" id="PF13304"/>
    </source>
</evidence>
<gene>
    <name evidence="2" type="ORF">KIM372_00780</name>
</gene>